<dbReference type="InterPro" id="IPR038933">
    <property type="entry name" value="Ovate"/>
</dbReference>
<accession>A0A022S099</accession>
<dbReference type="Proteomes" id="UP000030748">
    <property type="component" value="Unassembled WGS sequence"/>
</dbReference>
<dbReference type="AlphaFoldDB" id="A0A022S099"/>
<feature type="compositionally biased region" description="Basic residues" evidence="7">
    <location>
        <begin position="206"/>
        <end position="220"/>
    </location>
</feature>
<dbReference type="EMBL" id="KI630177">
    <property type="protein sequence ID" value="EYU45676.1"/>
    <property type="molecule type" value="Genomic_DNA"/>
</dbReference>
<proteinExistence type="predicted"/>
<dbReference type="PROSITE" id="PS51754">
    <property type="entry name" value="OVATE"/>
    <property type="match status" value="1"/>
</dbReference>
<evidence type="ECO:0000256" key="2">
    <source>
        <dbReference type="ARBA" id="ARBA00022491"/>
    </source>
</evidence>
<feature type="region of interest" description="Disordered" evidence="7">
    <location>
        <begin position="28"/>
        <end position="90"/>
    </location>
</feature>
<keyword evidence="5 6" id="KW-0539">Nucleus</keyword>
<feature type="compositionally biased region" description="Polar residues" evidence="7">
    <location>
        <begin position="28"/>
        <end position="52"/>
    </location>
</feature>
<sequence length="345" mass="39286">MGNHKFRLSDMMPNAWFYKLRDMSIKSRSINNNPYPTKSSYRITDTNPNNNKTFDKSPRKSSSKKKSKRKTVYMPSPKKQPQFNNNPSVLFPGPDRNFPVWLKPGTVLDHHQERFREDDESDSLDAATCNDSCCTCKLVIATTSSEADDDDEDDGGDIIIDVSGNNRPTIDNLMNGFEEFNELPPIRTKPAAKPALPSSENDKNAPRAKKSKKIAARKSVSRASGVKIRANGPRVASNGSRRKPTSVKLSGDRDYDYDYEDEEKKKKKGLSFYSESFAIVKASFDPEKDFRESMMEMIVENNIRASKELEHLLACYLSLNSNQYHDLIVKAFEQIWFNMPQLEIN</sequence>
<dbReference type="GO" id="GO:0003677">
    <property type="term" value="F:DNA binding"/>
    <property type="evidence" value="ECO:0007669"/>
    <property type="project" value="InterPro"/>
</dbReference>
<dbReference type="GO" id="GO:0005634">
    <property type="term" value="C:nucleus"/>
    <property type="evidence" value="ECO:0007669"/>
    <property type="project" value="UniProtKB-SubCell"/>
</dbReference>
<dbReference type="InterPro" id="IPR025830">
    <property type="entry name" value="DNA_bnd_dom_ovate"/>
</dbReference>
<name>A0A022S099_ERYGU</name>
<dbReference type="Pfam" id="PF04844">
    <property type="entry name" value="Ovate"/>
    <property type="match status" value="1"/>
</dbReference>
<keyword evidence="3 6" id="KW-0805">Transcription regulation</keyword>
<dbReference type="Pfam" id="PF13724">
    <property type="entry name" value="DNA_binding_2"/>
    <property type="match status" value="1"/>
</dbReference>
<evidence type="ECO:0000256" key="3">
    <source>
        <dbReference type="ARBA" id="ARBA00023015"/>
    </source>
</evidence>
<organism evidence="9 10">
    <name type="scientific">Erythranthe guttata</name>
    <name type="common">Yellow monkey flower</name>
    <name type="synonym">Mimulus guttatus</name>
    <dbReference type="NCBI Taxonomy" id="4155"/>
    <lineage>
        <taxon>Eukaryota</taxon>
        <taxon>Viridiplantae</taxon>
        <taxon>Streptophyta</taxon>
        <taxon>Embryophyta</taxon>
        <taxon>Tracheophyta</taxon>
        <taxon>Spermatophyta</taxon>
        <taxon>Magnoliopsida</taxon>
        <taxon>eudicotyledons</taxon>
        <taxon>Gunneridae</taxon>
        <taxon>Pentapetalae</taxon>
        <taxon>asterids</taxon>
        <taxon>lamiids</taxon>
        <taxon>Lamiales</taxon>
        <taxon>Phrymaceae</taxon>
        <taxon>Erythranthe</taxon>
    </lineage>
</organism>
<evidence type="ECO:0000313" key="9">
    <source>
        <dbReference type="EMBL" id="EYU45676.1"/>
    </source>
</evidence>
<comment type="subcellular location">
    <subcellularLocation>
        <location evidence="1 6">Nucleus</location>
    </subcellularLocation>
</comment>
<evidence type="ECO:0000259" key="8">
    <source>
        <dbReference type="PROSITE" id="PS51754"/>
    </source>
</evidence>
<evidence type="ECO:0000256" key="7">
    <source>
        <dbReference type="SAM" id="MobiDB-lite"/>
    </source>
</evidence>
<keyword evidence="2 6" id="KW-0678">Repressor</keyword>
<feature type="compositionally biased region" description="Polar residues" evidence="7">
    <location>
        <begin position="79"/>
        <end position="88"/>
    </location>
</feature>
<dbReference type="InterPro" id="IPR006458">
    <property type="entry name" value="Ovate_C"/>
</dbReference>
<keyword evidence="4 6" id="KW-0804">Transcription</keyword>
<feature type="compositionally biased region" description="Basic residues" evidence="7">
    <location>
        <begin position="59"/>
        <end position="71"/>
    </location>
</feature>
<dbReference type="GO" id="GO:0045892">
    <property type="term" value="P:negative regulation of DNA-templated transcription"/>
    <property type="evidence" value="ECO:0007669"/>
    <property type="project" value="UniProtKB-UniRule"/>
</dbReference>
<evidence type="ECO:0000256" key="4">
    <source>
        <dbReference type="ARBA" id="ARBA00023163"/>
    </source>
</evidence>
<dbReference type="PANTHER" id="PTHR33057:SF128">
    <property type="entry name" value="TRANSCRIPTION REPRESSOR OFP3"/>
    <property type="match status" value="1"/>
</dbReference>
<dbReference type="OMA" id="CRRDKFV"/>
<dbReference type="STRING" id="4155.A0A022S099"/>
<evidence type="ECO:0000313" key="10">
    <source>
        <dbReference type="Proteomes" id="UP000030748"/>
    </source>
</evidence>
<feature type="region of interest" description="Disordered" evidence="7">
    <location>
        <begin position="187"/>
        <end position="253"/>
    </location>
</feature>
<feature type="domain" description="OVATE" evidence="8">
    <location>
        <begin position="279"/>
        <end position="338"/>
    </location>
</feature>
<dbReference type="NCBIfam" id="TIGR01568">
    <property type="entry name" value="A_thal_3678"/>
    <property type="match status" value="1"/>
</dbReference>
<evidence type="ECO:0000256" key="5">
    <source>
        <dbReference type="ARBA" id="ARBA00023242"/>
    </source>
</evidence>
<dbReference type="KEGG" id="egt:105960283"/>
<evidence type="ECO:0000256" key="1">
    <source>
        <dbReference type="ARBA" id="ARBA00004123"/>
    </source>
</evidence>
<gene>
    <name evidence="9" type="ORF">MIMGU_mgv1a021422mg</name>
</gene>
<dbReference type="eggNOG" id="ENOG502RTS2">
    <property type="taxonomic scope" value="Eukaryota"/>
</dbReference>
<dbReference type="PANTHER" id="PTHR33057">
    <property type="entry name" value="TRANSCRIPTION REPRESSOR OFP7-RELATED"/>
    <property type="match status" value="1"/>
</dbReference>
<keyword evidence="10" id="KW-1185">Reference proteome</keyword>
<evidence type="ECO:0000256" key="6">
    <source>
        <dbReference type="RuleBase" id="RU367028"/>
    </source>
</evidence>
<dbReference type="PhylomeDB" id="A0A022S099"/>
<reference evidence="9 10" key="1">
    <citation type="journal article" date="2013" name="Proc. Natl. Acad. Sci. U.S.A.">
        <title>Fine-scale variation in meiotic recombination in Mimulus inferred from population shotgun sequencing.</title>
        <authorList>
            <person name="Hellsten U."/>
            <person name="Wright K.M."/>
            <person name="Jenkins J."/>
            <person name="Shu S."/>
            <person name="Yuan Y."/>
            <person name="Wessler S.R."/>
            <person name="Schmutz J."/>
            <person name="Willis J.H."/>
            <person name="Rokhsar D.S."/>
        </authorList>
    </citation>
    <scope>NUCLEOTIDE SEQUENCE [LARGE SCALE GENOMIC DNA]</scope>
    <source>
        <strain evidence="10">cv. DUN x IM62</strain>
    </source>
</reference>
<protein>
    <recommendedName>
        <fullName evidence="6">Transcription repressor</fullName>
    </recommendedName>
    <alternativeName>
        <fullName evidence="6">Ovate family protein</fullName>
    </alternativeName>
</protein>
<comment type="function">
    <text evidence="6">Transcriptional repressor that regulates multiple aspects of plant growth and development.</text>
</comment>
<dbReference type="OrthoDB" id="1928390at2759"/>